<dbReference type="PRINTS" id="PR00039">
    <property type="entry name" value="HTHLYSR"/>
</dbReference>
<dbReference type="SUPFAM" id="SSF46785">
    <property type="entry name" value="Winged helix' DNA-binding domain"/>
    <property type="match status" value="1"/>
</dbReference>
<dbReference type="CDD" id="cd05466">
    <property type="entry name" value="PBP2_LTTR_substrate"/>
    <property type="match status" value="1"/>
</dbReference>
<dbReference type="SUPFAM" id="SSF53850">
    <property type="entry name" value="Periplasmic binding protein-like II"/>
    <property type="match status" value="1"/>
</dbReference>
<keyword evidence="7" id="KW-1185">Reference proteome</keyword>
<sequence length="284" mass="31288">MDVELRHIRAFVAVAHHRSFTRAAEELRITQPALSRTVAQLEKILGVELIDRSARRIGTTRAGREFLGYAEQATSALEQGIAAARKDITIRLGFSWLLPDPWAQRAVTRFERGTGASVALVRCDDPLQALGERTVDVAVVRGEVRNAPPAARAVHLYDETRVAVCSENNALADRDRLDWSEVPSWPLVVNTRSGTTGPWSFPAGRGPEHIVETGNFDEWLESVAADRGIGIVPEVAQRRISHRAVRFLPLTGAPPSAVHLVHVPLAQQDLVNRFLDAARTATER</sequence>
<dbReference type="InterPro" id="IPR036390">
    <property type="entry name" value="WH_DNA-bd_sf"/>
</dbReference>
<dbReference type="PANTHER" id="PTHR30346:SF17">
    <property type="entry name" value="LYSR FAMILY TRANSCRIPTIONAL REGULATOR"/>
    <property type="match status" value="1"/>
</dbReference>
<keyword evidence="2" id="KW-0805">Transcription regulation</keyword>
<name>A0ABW3FZR1_9PSEU</name>
<evidence type="ECO:0000259" key="5">
    <source>
        <dbReference type="PROSITE" id="PS50931"/>
    </source>
</evidence>
<reference evidence="7" key="1">
    <citation type="journal article" date="2019" name="Int. J. Syst. Evol. Microbiol.">
        <title>The Global Catalogue of Microorganisms (GCM) 10K type strain sequencing project: providing services to taxonomists for standard genome sequencing and annotation.</title>
        <authorList>
            <consortium name="The Broad Institute Genomics Platform"/>
            <consortium name="The Broad Institute Genome Sequencing Center for Infectious Disease"/>
            <person name="Wu L."/>
            <person name="Ma J."/>
        </authorList>
    </citation>
    <scope>NUCLEOTIDE SEQUENCE [LARGE SCALE GENOMIC DNA]</scope>
    <source>
        <strain evidence="7">CCUG 56401</strain>
    </source>
</reference>
<dbReference type="PANTHER" id="PTHR30346">
    <property type="entry name" value="TRANSCRIPTIONAL DUAL REGULATOR HCAR-RELATED"/>
    <property type="match status" value="1"/>
</dbReference>
<dbReference type="RefSeq" id="WP_263253676.1">
    <property type="nucleotide sequence ID" value="NZ_BAABLT010000014.1"/>
</dbReference>
<accession>A0ABW3FZR1</accession>
<dbReference type="Pfam" id="PF03466">
    <property type="entry name" value="LysR_substrate"/>
    <property type="match status" value="1"/>
</dbReference>
<organism evidence="6 7">
    <name type="scientific">Saccharopolyspora rosea</name>
    <dbReference type="NCBI Taxonomy" id="524884"/>
    <lineage>
        <taxon>Bacteria</taxon>
        <taxon>Bacillati</taxon>
        <taxon>Actinomycetota</taxon>
        <taxon>Actinomycetes</taxon>
        <taxon>Pseudonocardiales</taxon>
        <taxon>Pseudonocardiaceae</taxon>
        <taxon>Saccharopolyspora</taxon>
    </lineage>
</organism>
<dbReference type="PROSITE" id="PS50931">
    <property type="entry name" value="HTH_LYSR"/>
    <property type="match status" value="1"/>
</dbReference>
<dbReference type="EMBL" id="JBHTIW010000045">
    <property type="protein sequence ID" value="MFD0923886.1"/>
    <property type="molecule type" value="Genomic_DNA"/>
</dbReference>
<dbReference type="Pfam" id="PF00126">
    <property type="entry name" value="HTH_1"/>
    <property type="match status" value="1"/>
</dbReference>
<dbReference type="Gene3D" id="3.40.190.10">
    <property type="entry name" value="Periplasmic binding protein-like II"/>
    <property type="match status" value="2"/>
</dbReference>
<dbReference type="Proteomes" id="UP001597018">
    <property type="component" value="Unassembled WGS sequence"/>
</dbReference>
<dbReference type="InterPro" id="IPR000847">
    <property type="entry name" value="LysR_HTH_N"/>
</dbReference>
<gene>
    <name evidence="6" type="ORF">ACFQ16_29415</name>
</gene>
<evidence type="ECO:0000256" key="1">
    <source>
        <dbReference type="ARBA" id="ARBA00009437"/>
    </source>
</evidence>
<feature type="domain" description="HTH lysR-type" evidence="5">
    <location>
        <begin position="3"/>
        <end position="60"/>
    </location>
</feature>
<comment type="similarity">
    <text evidence="1">Belongs to the LysR transcriptional regulatory family.</text>
</comment>
<dbReference type="InterPro" id="IPR005119">
    <property type="entry name" value="LysR_subst-bd"/>
</dbReference>
<evidence type="ECO:0000256" key="4">
    <source>
        <dbReference type="ARBA" id="ARBA00023163"/>
    </source>
</evidence>
<evidence type="ECO:0000313" key="7">
    <source>
        <dbReference type="Proteomes" id="UP001597018"/>
    </source>
</evidence>
<evidence type="ECO:0000313" key="6">
    <source>
        <dbReference type="EMBL" id="MFD0923886.1"/>
    </source>
</evidence>
<comment type="caution">
    <text evidence="6">The sequence shown here is derived from an EMBL/GenBank/DDBJ whole genome shotgun (WGS) entry which is preliminary data.</text>
</comment>
<dbReference type="InterPro" id="IPR036388">
    <property type="entry name" value="WH-like_DNA-bd_sf"/>
</dbReference>
<protein>
    <submittedName>
        <fullName evidence="6">LysR family transcriptional regulator</fullName>
    </submittedName>
</protein>
<dbReference type="Gene3D" id="1.10.10.10">
    <property type="entry name" value="Winged helix-like DNA-binding domain superfamily/Winged helix DNA-binding domain"/>
    <property type="match status" value="1"/>
</dbReference>
<keyword evidence="3" id="KW-0238">DNA-binding</keyword>
<proteinExistence type="inferred from homology"/>
<keyword evidence="4" id="KW-0804">Transcription</keyword>
<evidence type="ECO:0000256" key="2">
    <source>
        <dbReference type="ARBA" id="ARBA00023015"/>
    </source>
</evidence>
<evidence type="ECO:0000256" key="3">
    <source>
        <dbReference type="ARBA" id="ARBA00023125"/>
    </source>
</evidence>